<reference evidence="3 4" key="1">
    <citation type="submission" date="2020-08" db="EMBL/GenBank/DDBJ databases">
        <title>Genome public.</title>
        <authorList>
            <person name="Liu C."/>
            <person name="Sun Q."/>
        </authorList>
    </citation>
    <scope>NUCLEOTIDE SEQUENCE [LARGE SCALE GENOMIC DNA]</scope>
    <source>
        <strain evidence="3 4">M29</strain>
    </source>
</reference>
<protein>
    <submittedName>
        <fullName evidence="3">ATP-grasp domain-containing protein</fullName>
    </submittedName>
</protein>
<gene>
    <name evidence="3" type="ORF">H8Z82_13315</name>
</gene>
<evidence type="ECO:0000313" key="4">
    <source>
        <dbReference type="Proteomes" id="UP000649826"/>
    </source>
</evidence>
<keyword evidence="1" id="KW-0547">Nucleotide-binding</keyword>
<sequence>MKILALVASQDSTVEDVKTNGRRQMQALIGKDKEVLFCEYSTIEICRNGELAIICLGEKMEKPDYFWPLLGSTDGFILENMLQDAGIPSILNLRELQVARSKIATYQRLAQNGIRVPDTMVFFKDSDPETLSGRFGYPFVVKPDSGFGGIGVELIHNGQELKDYFATLSYGQAYVAQEYIATSKGRDIRVVVLHGRYYFSMERHASNPDEFRSNVHVGGTTQEKTLTEEEKVFCEKVASIFDLPIIGLDLMIGDGEYVLAEVNAFPGMPGRKMMDAYASVIDDFMEGQA</sequence>
<dbReference type="Gene3D" id="3.30.1490.20">
    <property type="entry name" value="ATP-grasp fold, A domain"/>
    <property type="match status" value="1"/>
</dbReference>
<proteinExistence type="predicted"/>
<dbReference type="RefSeq" id="WP_119250548.1">
    <property type="nucleotide sequence ID" value="NZ_JACOQG010000025.1"/>
</dbReference>
<comment type="caution">
    <text evidence="3">The sequence shown here is derived from an EMBL/GenBank/DDBJ whole genome shotgun (WGS) entry which is preliminary data.</text>
</comment>
<evidence type="ECO:0000256" key="1">
    <source>
        <dbReference type="PROSITE-ProRule" id="PRU00409"/>
    </source>
</evidence>
<dbReference type="Gene3D" id="3.40.50.20">
    <property type="match status" value="1"/>
</dbReference>
<feature type="domain" description="ATP-grasp" evidence="2">
    <location>
        <begin position="106"/>
        <end position="289"/>
    </location>
</feature>
<dbReference type="EMBL" id="JACOQG010000025">
    <property type="protein sequence ID" value="MBC5780610.1"/>
    <property type="molecule type" value="Genomic_DNA"/>
</dbReference>
<dbReference type="Gene3D" id="3.30.470.20">
    <property type="entry name" value="ATP-grasp fold, B domain"/>
    <property type="match status" value="1"/>
</dbReference>
<dbReference type="PROSITE" id="PS50975">
    <property type="entry name" value="ATP_GRASP"/>
    <property type="match status" value="1"/>
</dbReference>
<dbReference type="InterPro" id="IPR013651">
    <property type="entry name" value="ATP-grasp_RimK-type"/>
</dbReference>
<name>A0ABR7IKS2_9FIRM</name>
<dbReference type="SUPFAM" id="SSF56059">
    <property type="entry name" value="Glutathione synthetase ATP-binding domain-like"/>
    <property type="match status" value="1"/>
</dbReference>
<keyword evidence="4" id="KW-1185">Reference proteome</keyword>
<dbReference type="PANTHER" id="PTHR21621:SF0">
    <property type="entry name" value="BETA-CITRYLGLUTAMATE SYNTHASE B-RELATED"/>
    <property type="match status" value="1"/>
</dbReference>
<organism evidence="3 4">
    <name type="scientific">Blautia difficilis</name>
    <dbReference type="NCBI Taxonomy" id="2763027"/>
    <lineage>
        <taxon>Bacteria</taxon>
        <taxon>Bacillati</taxon>
        <taxon>Bacillota</taxon>
        <taxon>Clostridia</taxon>
        <taxon>Lachnospirales</taxon>
        <taxon>Lachnospiraceae</taxon>
        <taxon>Blautia</taxon>
    </lineage>
</organism>
<evidence type="ECO:0000259" key="2">
    <source>
        <dbReference type="PROSITE" id="PS50975"/>
    </source>
</evidence>
<dbReference type="Pfam" id="PF08443">
    <property type="entry name" value="RimK"/>
    <property type="match status" value="1"/>
</dbReference>
<dbReference type="Proteomes" id="UP000649826">
    <property type="component" value="Unassembled WGS sequence"/>
</dbReference>
<dbReference type="InterPro" id="IPR013815">
    <property type="entry name" value="ATP_grasp_subdomain_1"/>
</dbReference>
<dbReference type="PANTHER" id="PTHR21621">
    <property type="entry name" value="RIBOSOMAL PROTEIN S6 MODIFICATION PROTEIN"/>
    <property type="match status" value="1"/>
</dbReference>
<accession>A0ABR7IKS2</accession>
<dbReference type="InterPro" id="IPR011761">
    <property type="entry name" value="ATP-grasp"/>
</dbReference>
<keyword evidence="1" id="KW-0067">ATP-binding</keyword>
<evidence type="ECO:0000313" key="3">
    <source>
        <dbReference type="EMBL" id="MBC5780610.1"/>
    </source>
</evidence>